<accession>A0A0G0X4T7</accession>
<evidence type="ECO:0000313" key="1">
    <source>
        <dbReference type="EMBL" id="KKR91665.1"/>
    </source>
</evidence>
<protein>
    <submittedName>
        <fullName evidence="1">Uncharacterized protein</fullName>
    </submittedName>
</protein>
<proteinExistence type="predicted"/>
<sequence length="74" mass="8335">MYKPRKIKPSELKLQQNPRKTIRKVGNELTVIKKNVEIIDEIVVRAGFVLDTLLGCEPNDVNTSHPKIGLQLVG</sequence>
<dbReference type="Proteomes" id="UP000034676">
    <property type="component" value="Unassembled WGS sequence"/>
</dbReference>
<evidence type="ECO:0000313" key="2">
    <source>
        <dbReference type="Proteomes" id="UP000034676"/>
    </source>
</evidence>
<dbReference type="AlphaFoldDB" id="A0A0G0X4T7"/>
<organism evidence="1 2">
    <name type="scientific">Candidatus Woesebacteria bacterium GW2011_GWA1_41_13b</name>
    <dbReference type="NCBI Taxonomy" id="1618555"/>
    <lineage>
        <taxon>Bacteria</taxon>
        <taxon>Candidatus Woeseibacteriota</taxon>
    </lineage>
</organism>
<name>A0A0G0X4T7_9BACT</name>
<gene>
    <name evidence="1" type="ORF">UU42_C0008G0001</name>
</gene>
<dbReference type="EMBL" id="LCAO01000008">
    <property type="protein sequence ID" value="KKR91665.1"/>
    <property type="molecule type" value="Genomic_DNA"/>
</dbReference>
<reference evidence="1 2" key="1">
    <citation type="journal article" date="2015" name="Nature">
        <title>rRNA introns, odd ribosomes, and small enigmatic genomes across a large radiation of phyla.</title>
        <authorList>
            <person name="Brown C.T."/>
            <person name="Hug L.A."/>
            <person name="Thomas B.C."/>
            <person name="Sharon I."/>
            <person name="Castelle C.J."/>
            <person name="Singh A."/>
            <person name="Wilkins M.J."/>
            <person name="Williams K.H."/>
            <person name="Banfield J.F."/>
        </authorList>
    </citation>
    <scope>NUCLEOTIDE SEQUENCE [LARGE SCALE GENOMIC DNA]</scope>
</reference>
<comment type="caution">
    <text evidence="1">The sequence shown here is derived from an EMBL/GenBank/DDBJ whole genome shotgun (WGS) entry which is preliminary data.</text>
</comment>